<comment type="similarity">
    <text evidence="1">Belongs to the 3-oxoacid CoA-transferase subunit A family.</text>
</comment>
<dbReference type="EMBL" id="AP023366">
    <property type="protein sequence ID" value="BCJ86841.1"/>
    <property type="molecule type" value="Genomic_DNA"/>
</dbReference>
<dbReference type="AlphaFoldDB" id="A0A7I8DGB3"/>
<dbReference type="PANTHER" id="PTHR13707">
    <property type="entry name" value="KETOACID-COENZYME A TRANSFERASE"/>
    <property type="match status" value="1"/>
</dbReference>
<dbReference type="GO" id="GO:0008410">
    <property type="term" value="F:CoA-transferase activity"/>
    <property type="evidence" value="ECO:0007669"/>
    <property type="project" value="InterPro"/>
</dbReference>
<accession>A0A7I8DGB3</accession>
<dbReference type="Proteomes" id="UP000593802">
    <property type="component" value="Chromosome"/>
</dbReference>
<dbReference type="Gene3D" id="3.40.1080.10">
    <property type="entry name" value="Glutaconate Coenzyme A-transferase"/>
    <property type="match status" value="1"/>
</dbReference>
<keyword evidence="4" id="KW-1185">Reference proteome</keyword>
<proteinExistence type="inferred from homology"/>
<name>A0A7I8DGB3_9BACL</name>
<sequence>MPAKFMTAKEAIALIPNGASMMVGGFGLSGQPMTLIDALLESDVCDLTVISNNVGQQGQGLGKLLLKDRLRKAIGTYFTSNPDVLRYQREGKLEVQLLPQGTFSEAIRLGGSGIAAFYTPTGAGTLLAEGKETKLFDGREYVLERSLRADIALIKAYKADRYGNLIYYKTARNFNPLMAMAADLTIAEVDEVVEIGELDPEKIVTPHLFVDVVVCREVSV</sequence>
<organism evidence="3 4">
    <name type="scientific">Effusibacillus dendaii</name>
    <dbReference type="NCBI Taxonomy" id="2743772"/>
    <lineage>
        <taxon>Bacteria</taxon>
        <taxon>Bacillati</taxon>
        <taxon>Bacillota</taxon>
        <taxon>Bacilli</taxon>
        <taxon>Bacillales</taxon>
        <taxon>Alicyclobacillaceae</taxon>
        <taxon>Effusibacillus</taxon>
    </lineage>
</organism>
<dbReference type="PROSITE" id="PS01273">
    <property type="entry name" value="COA_TRANSF_1"/>
    <property type="match status" value="1"/>
</dbReference>
<gene>
    <name evidence="3" type="ORF">skT53_18260</name>
</gene>
<evidence type="ECO:0000256" key="2">
    <source>
        <dbReference type="ARBA" id="ARBA00022679"/>
    </source>
</evidence>
<dbReference type="KEGG" id="eff:skT53_18260"/>
<dbReference type="PANTHER" id="PTHR13707:SF60">
    <property type="entry name" value="ACETATE COA-TRANSFERASE SUBUNIT ALPHA"/>
    <property type="match status" value="1"/>
</dbReference>
<keyword evidence="2" id="KW-0808">Transferase</keyword>
<evidence type="ECO:0008006" key="5">
    <source>
        <dbReference type="Google" id="ProtNLM"/>
    </source>
</evidence>
<reference evidence="3 4" key="1">
    <citation type="submission" date="2020-08" db="EMBL/GenBank/DDBJ databases">
        <title>Complete Genome Sequence of Effusibacillus dendaii Strain skT53, Isolated from Farmland soil.</title>
        <authorList>
            <person name="Konishi T."/>
            <person name="Kawasaki H."/>
        </authorList>
    </citation>
    <scope>NUCLEOTIDE SEQUENCE [LARGE SCALE GENOMIC DNA]</scope>
    <source>
        <strain evidence="4">skT53</strain>
    </source>
</reference>
<evidence type="ECO:0000313" key="3">
    <source>
        <dbReference type="EMBL" id="BCJ86841.1"/>
    </source>
</evidence>
<dbReference type="InterPro" id="IPR037171">
    <property type="entry name" value="NagB/RpiA_transferase-like"/>
</dbReference>
<dbReference type="SMART" id="SM00882">
    <property type="entry name" value="CoA_trans"/>
    <property type="match status" value="1"/>
</dbReference>
<dbReference type="InterPro" id="IPR004165">
    <property type="entry name" value="CoA_trans_fam_I"/>
</dbReference>
<dbReference type="RefSeq" id="WP_200760799.1">
    <property type="nucleotide sequence ID" value="NZ_AP023366.1"/>
</dbReference>
<dbReference type="InterPro" id="IPR012792">
    <property type="entry name" value="3-oxoacid_CoA-transf_A"/>
</dbReference>
<dbReference type="SUPFAM" id="SSF100950">
    <property type="entry name" value="NagB/RpiA/CoA transferase-like"/>
    <property type="match status" value="1"/>
</dbReference>
<evidence type="ECO:0000313" key="4">
    <source>
        <dbReference type="Proteomes" id="UP000593802"/>
    </source>
</evidence>
<dbReference type="InterPro" id="IPR004163">
    <property type="entry name" value="CoA_transf_BS"/>
</dbReference>
<dbReference type="Pfam" id="PF01144">
    <property type="entry name" value="CoA_trans"/>
    <property type="match status" value="1"/>
</dbReference>
<protein>
    <recommendedName>
        <fullName evidence="5">Succinyl-CoA--3-ketoacid-CoA transferase</fullName>
    </recommendedName>
</protein>
<dbReference type="NCBIfam" id="TIGR02429">
    <property type="entry name" value="pcaI_scoA_fam"/>
    <property type="match status" value="1"/>
</dbReference>
<evidence type="ECO:0000256" key="1">
    <source>
        <dbReference type="ARBA" id="ARBA00005612"/>
    </source>
</evidence>